<dbReference type="CDD" id="cd23024">
    <property type="entry name" value="zf-HIT_ZNHIT2-3"/>
    <property type="match status" value="1"/>
</dbReference>
<dbReference type="GO" id="GO:0008270">
    <property type="term" value="F:zinc ion binding"/>
    <property type="evidence" value="ECO:0007669"/>
    <property type="project" value="UniProtKB-UniRule"/>
</dbReference>
<keyword evidence="1" id="KW-0862">Zinc</keyword>
<dbReference type="PANTHER" id="PTHR15555">
    <property type="entry name" value="ZINC FINGER HIT DOMAIN CONTAINING PROTEIN 2 PROTEIN FON -RELATED"/>
    <property type="match status" value="1"/>
</dbReference>
<proteinExistence type="predicted"/>
<dbReference type="InterPro" id="IPR007009">
    <property type="entry name" value="Shq1_C"/>
</dbReference>
<dbReference type="EMBL" id="LHPG02000007">
    <property type="protein sequence ID" value="PRW57165.1"/>
    <property type="molecule type" value="Genomic_DNA"/>
</dbReference>
<feature type="region of interest" description="Disordered" evidence="2">
    <location>
        <begin position="371"/>
        <end position="396"/>
    </location>
</feature>
<accession>A0A2P6TSX3</accession>
<organism evidence="4 5">
    <name type="scientific">Chlorella sorokiniana</name>
    <name type="common">Freshwater green alga</name>
    <dbReference type="NCBI Taxonomy" id="3076"/>
    <lineage>
        <taxon>Eukaryota</taxon>
        <taxon>Viridiplantae</taxon>
        <taxon>Chlorophyta</taxon>
        <taxon>core chlorophytes</taxon>
        <taxon>Trebouxiophyceae</taxon>
        <taxon>Chlorellales</taxon>
        <taxon>Chlorellaceae</taxon>
        <taxon>Chlorella clade</taxon>
        <taxon>Chlorella</taxon>
    </lineage>
</organism>
<gene>
    <name evidence="4" type="ORF">C2E21_3970</name>
</gene>
<sequence length="496" mass="50952">MAAPAVAQLCRVCHEHAAEYTCPRCNARYCSLDCYKRHSDRCTEGFCRDAAVSELRSIRAGEDEQRRMAEILQRLYQQEIEGGSGSDSEEEGEAEAGEGGLSVETLHRLLAKMEASGGQLDIGAEDLTPAELAAFHRALAAGDLSGAVQPWQPWWLSEEAGRLELSAAGTSLVAAVGQTGEPQLGQQQASGGSTTATASSGTQSAGQQAAAAGGQGSGLPPPPSRSLPPLAALTKAAPSPLLRWQLLDLLFAYCFTLRLYNGDYQWEAADAADVLFALSAVLSTTPAPAAGGAAAQQSSSNGEDAAAGAPAVLLGCVQRACQPPVGSREGRSFAVGVLSDVAALLQLGRPVVLSALMDTCRLVEAAKQQLEGSSSSGGQEAGTAGSSSGEGGSRSKQLRELRRRLVAAERKLLFFLSWANEQPGELYELLALAAAGEHQKHAAALGSQVAPAAGAVEGLAAQLGAVSLGQARQQAAQAGPAGAGTARATSVLIEEL</sequence>
<dbReference type="OrthoDB" id="18412at2759"/>
<keyword evidence="1" id="KW-0863">Zinc-finger</keyword>
<feature type="compositionally biased region" description="Low complexity" evidence="2">
    <location>
        <begin position="183"/>
        <end position="212"/>
    </location>
</feature>
<feature type="region of interest" description="Disordered" evidence="2">
    <location>
        <begin position="80"/>
        <end position="99"/>
    </location>
</feature>
<reference evidence="4 5" key="1">
    <citation type="journal article" date="2018" name="Plant J.">
        <title>Genome sequences of Chlorella sorokiniana UTEX 1602 and Micractinium conductrix SAG 241.80: implications to maltose excretion by a green alga.</title>
        <authorList>
            <person name="Arriola M.B."/>
            <person name="Velmurugan N."/>
            <person name="Zhang Y."/>
            <person name="Plunkett M.H."/>
            <person name="Hondzo H."/>
            <person name="Barney B.M."/>
        </authorList>
    </citation>
    <scope>NUCLEOTIDE SEQUENCE [LARGE SCALE GENOMIC DNA]</scope>
    <source>
        <strain evidence="5">UTEX 1602</strain>
    </source>
</reference>
<dbReference type="Proteomes" id="UP000239899">
    <property type="component" value="Unassembled WGS sequence"/>
</dbReference>
<dbReference type="Pfam" id="PF04925">
    <property type="entry name" value="SHQ1"/>
    <property type="match status" value="1"/>
</dbReference>
<evidence type="ECO:0000313" key="5">
    <source>
        <dbReference type="Proteomes" id="UP000239899"/>
    </source>
</evidence>
<dbReference type="AlphaFoldDB" id="A0A2P6TSX3"/>
<feature type="domain" description="HIT-type" evidence="3">
    <location>
        <begin position="10"/>
        <end position="47"/>
    </location>
</feature>
<dbReference type="Pfam" id="PF04438">
    <property type="entry name" value="zf-HIT"/>
    <property type="match status" value="1"/>
</dbReference>
<evidence type="ECO:0000259" key="3">
    <source>
        <dbReference type="PROSITE" id="PS51083"/>
    </source>
</evidence>
<dbReference type="InterPro" id="IPR007529">
    <property type="entry name" value="Znf_HIT"/>
</dbReference>
<feature type="compositionally biased region" description="Low complexity" evidence="2">
    <location>
        <begin position="371"/>
        <end position="387"/>
    </location>
</feature>
<keyword evidence="5" id="KW-1185">Reference proteome</keyword>
<keyword evidence="1" id="KW-0479">Metal-binding</keyword>
<feature type="compositionally biased region" description="Acidic residues" evidence="2">
    <location>
        <begin position="87"/>
        <end position="96"/>
    </location>
</feature>
<dbReference type="PANTHER" id="PTHR15555:SF0">
    <property type="entry name" value="ZINC FINGER HIT DOMAIN-CONTAINING PROTEIN 2"/>
    <property type="match status" value="1"/>
</dbReference>
<dbReference type="PROSITE" id="PS51083">
    <property type="entry name" value="ZF_HIT"/>
    <property type="match status" value="1"/>
</dbReference>
<evidence type="ECO:0000256" key="1">
    <source>
        <dbReference type="PROSITE-ProRule" id="PRU00453"/>
    </source>
</evidence>
<protein>
    <submittedName>
        <fullName evidence="4">Zinc finger HIT domain-containing 2</fullName>
    </submittedName>
</protein>
<dbReference type="Gene3D" id="3.30.60.190">
    <property type="match status" value="1"/>
</dbReference>
<dbReference type="InterPro" id="IPR039646">
    <property type="entry name" value="ZNHIT2"/>
</dbReference>
<feature type="region of interest" description="Disordered" evidence="2">
    <location>
        <begin position="183"/>
        <end position="230"/>
    </location>
</feature>
<dbReference type="SUPFAM" id="SSF144232">
    <property type="entry name" value="HIT/MYND zinc finger-like"/>
    <property type="match status" value="1"/>
</dbReference>
<evidence type="ECO:0000256" key="2">
    <source>
        <dbReference type="SAM" id="MobiDB-lite"/>
    </source>
</evidence>
<dbReference type="STRING" id="3076.A0A2P6TSX3"/>
<comment type="caution">
    <text evidence="4">The sequence shown here is derived from an EMBL/GenBank/DDBJ whole genome shotgun (WGS) entry which is preliminary data.</text>
</comment>
<name>A0A2P6TSX3_CHLSO</name>
<evidence type="ECO:0000313" key="4">
    <source>
        <dbReference type="EMBL" id="PRW57165.1"/>
    </source>
</evidence>